<dbReference type="RefSeq" id="WP_167839091.1">
    <property type="nucleotide sequence ID" value="NZ_CP047616.1"/>
</dbReference>
<protein>
    <submittedName>
        <fullName evidence="2">DEAD/DEAH box helicase family protein</fullName>
    </submittedName>
</protein>
<dbReference type="Proteomes" id="UP000501945">
    <property type="component" value="Chromosome"/>
</dbReference>
<dbReference type="GO" id="GO:0003676">
    <property type="term" value="F:nucleic acid binding"/>
    <property type="evidence" value="ECO:0007669"/>
    <property type="project" value="InterPro"/>
</dbReference>
<dbReference type="InterPro" id="IPR014001">
    <property type="entry name" value="Helicase_ATP-bd"/>
</dbReference>
<dbReference type="SMART" id="SM00487">
    <property type="entry name" value="DEXDc"/>
    <property type="match status" value="1"/>
</dbReference>
<gene>
    <name evidence="2" type="ORF">GU336_11185</name>
</gene>
<dbReference type="Pfam" id="PF00270">
    <property type="entry name" value="DEAD"/>
    <property type="match status" value="1"/>
</dbReference>
<feature type="domain" description="Helicase ATP-binding" evidence="1">
    <location>
        <begin position="30"/>
        <end position="211"/>
    </location>
</feature>
<keyword evidence="2" id="KW-0067">ATP-binding</keyword>
<proteinExistence type="predicted"/>
<evidence type="ECO:0000313" key="3">
    <source>
        <dbReference type="Proteomes" id="UP000501945"/>
    </source>
</evidence>
<keyword evidence="2" id="KW-0347">Helicase</keyword>
<name>A0A6H0UII0_9LACT</name>
<dbReference type="GO" id="GO:0004386">
    <property type="term" value="F:helicase activity"/>
    <property type="evidence" value="ECO:0007669"/>
    <property type="project" value="UniProtKB-KW"/>
</dbReference>
<organism evidence="2 3">
    <name type="scientific">Pseudolactococcus raffinolactis</name>
    <dbReference type="NCBI Taxonomy" id="1366"/>
    <lineage>
        <taxon>Bacteria</taxon>
        <taxon>Bacillati</taxon>
        <taxon>Bacillota</taxon>
        <taxon>Bacilli</taxon>
        <taxon>Lactobacillales</taxon>
        <taxon>Streptococcaceae</taxon>
        <taxon>Pseudolactococcus</taxon>
    </lineage>
</organism>
<dbReference type="GO" id="GO:0005524">
    <property type="term" value="F:ATP binding"/>
    <property type="evidence" value="ECO:0007669"/>
    <property type="project" value="InterPro"/>
</dbReference>
<evidence type="ECO:0000313" key="2">
    <source>
        <dbReference type="EMBL" id="QIW54657.1"/>
    </source>
</evidence>
<keyword evidence="2" id="KW-0547">Nucleotide-binding</keyword>
<dbReference type="EMBL" id="CP047616">
    <property type="protein sequence ID" value="QIW54657.1"/>
    <property type="molecule type" value="Genomic_DNA"/>
</dbReference>
<dbReference type="InterPro" id="IPR027417">
    <property type="entry name" value="P-loop_NTPase"/>
</dbReference>
<dbReference type="InterPro" id="IPR011545">
    <property type="entry name" value="DEAD/DEAH_box_helicase_dom"/>
</dbReference>
<dbReference type="PROSITE" id="PS51192">
    <property type="entry name" value="HELICASE_ATP_BIND_1"/>
    <property type="match status" value="1"/>
</dbReference>
<accession>A0A6H0UII0</accession>
<dbReference type="SUPFAM" id="SSF52540">
    <property type="entry name" value="P-loop containing nucleoside triphosphate hydrolases"/>
    <property type="match status" value="1"/>
</dbReference>
<reference evidence="2 3" key="1">
    <citation type="submission" date="2019-12" db="EMBL/GenBank/DDBJ databases">
        <title>Whole genome sequences of Lactococcus raffinolactis strains isolated from sewage.</title>
        <authorList>
            <person name="Ybazeta G."/>
            <person name="Ross M."/>
            <person name="Brabant-Kirwan D."/>
            <person name="Saleh M."/>
            <person name="Dillon J.A."/>
            <person name="Splinter K."/>
            <person name="Nokhbeh R."/>
        </authorList>
    </citation>
    <scope>NUCLEOTIDE SEQUENCE [LARGE SCALE GENOMIC DNA]</scope>
    <source>
        <strain evidence="2 3">Lr_19_5</strain>
    </source>
</reference>
<keyword evidence="2" id="KW-0378">Hydrolase</keyword>
<sequence>MTSNLFEINFDKNQTKKTNELGMREMQARVYEKRNSKYLLVKAPPASGKSRALMFVGLDKLHNQGVKKVIIAVPERSIGKSFKDTELMKYGFYWDWKVKPENNLTIGGGDKSKVKRFVQFMKSDEEEDNVLIATHATLRFAFEELDDSDFDGSLLAIDEFHHVSRDDNSVLGNALRSIMTNSTAQILAMTGSYFRGDSVQILEPADEDKFDKVTYTYYEQLEGYQYLKSFAMGYSFYRIKDGSYIDAVGKVIDVNKKTIIHIPSVNSGESTKDKYGEVDEILDLITDGGEIHQNEEGIYEISRTDGKNLLVADLVNEDGRDKVSNYLANITDDIADLDKLDIIIALGMAKEGFDWPFAEYALTIGYRNSLTEVIQIIGRVTRDSSNKTHAQFTNLIAQPDAQDDEVLYAVNSIMKAISASLLMEQVLAPVYNFKPKDDKKDKPGDISIRGLKPADTTENTKRIIENDMADLKSSILQSKVIQNAIMSDTDAKIINKVLIPRVIIERYPKLSTEELETVRQHAVADINISSSSTTSSQDGSREIIKMADKFINIEELNIELIDEVNPFQRAYEVLSKDIDAPTLKFIQDYISSNKYEFTEKQLVQAFNQSKIFEAENGRNPDKNSKDEGERYLAFALIKLREIKLERERNANDNGLR</sequence>
<dbReference type="Gene3D" id="3.40.50.300">
    <property type="entry name" value="P-loop containing nucleotide triphosphate hydrolases"/>
    <property type="match status" value="2"/>
</dbReference>
<dbReference type="AlphaFoldDB" id="A0A6H0UII0"/>
<evidence type="ECO:0000259" key="1">
    <source>
        <dbReference type="PROSITE" id="PS51192"/>
    </source>
</evidence>